<accession>A0AAN7UB46</accession>
<proteinExistence type="inferred from homology"/>
<dbReference type="SMART" id="SM00563">
    <property type="entry name" value="PlsC"/>
    <property type="match status" value="1"/>
</dbReference>
<dbReference type="Proteomes" id="UP001344447">
    <property type="component" value="Unassembled WGS sequence"/>
</dbReference>
<dbReference type="PANTHER" id="PTHR12497:SF0">
    <property type="entry name" value="TAFAZZIN"/>
    <property type="match status" value="1"/>
</dbReference>
<reference evidence="14 15" key="1">
    <citation type="submission" date="2023-11" db="EMBL/GenBank/DDBJ databases">
        <title>Dfirmibasis_genome.</title>
        <authorList>
            <person name="Edelbroek B."/>
            <person name="Kjellin J."/>
            <person name="Jerlstrom-Hultqvist J."/>
            <person name="Soderbom F."/>
        </authorList>
    </citation>
    <scope>NUCLEOTIDE SEQUENCE [LARGE SCALE GENOMIC DNA]</scope>
    <source>
        <strain evidence="14 15">TNS-C-14</strain>
    </source>
</reference>
<evidence type="ECO:0000256" key="7">
    <source>
        <dbReference type="ARBA" id="ARBA00023128"/>
    </source>
</evidence>
<dbReference type="AlphaFoldDB" id="A0AAN7UB46"/>
<dbReference type="SUPFAM" id="SSF69593">
    <property type="entry name" value="Glycerol-3-phosphate (1)-acyltransferase"/>
    <property type="match status" value="1"/>
</dbReference>
<comment type="caution">
    <text evidence="14">The sequence shown here is derived from an EMBL/GenBank/DDBJ whole genome shotgun (WGS) entry which is preliminary data.</text>
</comment>
<evidence type="ECO:0000256" key="4">
    <source>
        <dbReference type="ARBA" id="ARBA00022787"/>
    </source>
</evidence>
<evidence type="ECO:0000256" key="3">
    <source>
        <dbReference type="ARBA" id="ARBA00022679"/>
    </source>
</evidence>
<evidence type="ECO:0000256" key="10">
    <source>
        <dbReference type="ARBA" id="ARBA00024323"/>
    </source>
</evidence>
<dbReference type="GO" id="GO:0007007">
    <property type="term" value="P:inner mitochondrial membrane organization"/>
    <property type="evidence" value="ECO:0007669"/>
    <property type="project" value="TreeGrafter"/>
</dbReference>
<evidence type="ECO:0000256" key="8">
    <source>
        <dbReference type="ARBA" id="ARBA00023136"/>
    </source>
</evidence>
<feature type="domain" description="Phospholipid/glycerol acyltransferase" evidence="13">
    <location>
        <begin position="77"/>
        <end position="205"/>
    </location>
</feature>
<evidence type="ECO:0000256" key="12">
    <source>
        <dbReference type="RuleBase" id="RU365062"/>
    </source>
</evidence>
<evidence type="ECO:0000256" key="2">
    <source>
        <dbReference type="ARBA" id="ARBA00010524"/>
    </source>
</evidence>
<evidence type="ECO:0000256" key="9">
    <source>
        <dbReference type="ARBA" id="ARBA00023315"/>
    </source>
</evidence>
<sequence>MNNHNSSSNNNNNNNRNLLNKNQHICDIPKPQFLSKGVFTLVGVLCNFWLSMNTVTTSGIDKLVNEIDKTYELRRPMITVANHSSNLDDPLLWGVLPNRILMDPAKQRWTLGASNILFTNWFYSKFFSLGKCIKIVRGDGIYQDGMNESIDRLSEGQWLHIFPEGKVSQQTQLLYFKWGVGRLVGECFRRTGVVPLIVPIYHRGMEKSMPLAKSPIPRIGIHLDIKVGNNIHCDEVITKYIEENNISNLSDHLSKDDKTRKDFYKTITLHIEDEYQKNIPDSNRGRFSHPTIKD</sequence>
<gene>
    <name evidence="14" type="ORF">RB653_005231</name>
</gene>
<dbReference type="InterPro" id="IPR002123">
    <property type="entry name" value="Plipid/glycerol_acylTrfase"/>
</dbReference>
<keyword evidence="7" id="KW-0496">Mitochondrion</keyword>
<comment type="catalytic activity">
    <reaction evidence="11">
        <text>1'-[1,2-diacyl-sn-glycero-3-phospho],3'-[1-acyl-sn-glycero-3-phospho]-glycerol + a 1,2-diacyl-sn-glycero-3-phosphocholine = a cardiolipin + a 1-acyl-sn-glycero-3-phosphocholine</text>
        <dbReference type="Rhea" id="RHEA:33731"/>
        <dbReference type="ChEBI" id="CHEBI:57643"/>
        <dbReference type="ChEBI" id="CHEBI:58168"/>
        <dbReference type="ChEBI" id="CHEBI:62237"/>
        <dbReference type="ChEBI" id="CHEBI:64743"/>
    </reaction>
    <physiologicalReaction direction="left-to-right" evidence="11">
        <dbReference type="Rhea" id="RHEA:33732"/>
    </physiologicalReaction>
    <physiologicalReaction direction="right-to-left" evidence="11">
        <dbReference type="Rhea" id="RHEA:33733"/>
    </physiologicalReaction>
</comment>
<evidence type="ECO:0000256" key="1">
    <source>
        <dbReference type="ARBA" id="ARBA00004137"/>
    </source>
</evidence>
<comment type="similarity">
    <text evidence="2 12">Belongs to the taffazin family.</text>
</comment>
<comment type="subcellular location">
    <subcellularLocation>
        <location evidence="1">Mitochondrion inner membrane</location>
        <topology evidence="1">Peripheral membrane protein</topology>
        <orientation evidence="1">Intermembrane side</orientation>
    </subcellularLocation>
    <subcellularLocation>
        <location evidence="10">Mitochondrion outer membrane</location>
        <topology evidence="10">Peripheral membrane protein</topology>
        <orientation evidence="10">Intermembrane side</orientation>
    </subcellularLocation>
</comment>
<keyword evidence="3" id="KW-0808">Transferase</keyword>
<keyword evidence="6" id="KW-0443">Lipid metabolism</keyword>
<dbReference type="CDD" id="cd07989">
    <property type="entry name" value="LPLAT_AGPAT-like"/>
    <property type="match status" value="1"/>
</dbReference>
<evidence type="ECO:0000256" key="11">
    <source>
        <dbReference type="ARBA" id="ARBA00047906"/>
    </source>
</evidence>
<evidence type="ECO:0000313" key="14">
    <source>
        <dbReference type="EMBL" id="KAK5583633.1"/>
    </source>
</evidence>
<keyword evidence="8" id="KW-0472">Membrane</keyword>
<dbReference type="GO" id="GO:0035965">
    <property type="term" value="P:cardiolipin acyl-chain remodeling"/>
    <property type="evidence" value="ECO:0007669"/>
    <property type="project" value="TreeGrafter"/>
</dbReference>
<keyword evidence="5" id="KW-0999">Mitochondrion inner membrane</keyword>
<evidence type="ECO:0000256" key="6">
    <source>
        <dbReference type="ARBA" id="ARBA00023098"/>
    </source>
</evidence>
<dbReference type="PANTHER" id="PTHR12497">
    <property type="entry name" value="TAZ PROTEIN TAFAZZIN"/>
    <property type="match status" value="1"/>
</dbReference>
<protein>
    <recommendedName>
        <fullName evidence="12">Tafazzin family protein</fullName>
    </recommendedName>
</protein>
<dbReference type="Pfam" id="PF01553">
    <property type="entry name" value="Acyltransferase"/>
    <property type="match status" value="1"/>
</dbReference>
<dbReference type="EMBL" id="JAVFKY010000001">
    <property type="protein sequence ID" value="KAK5583633.1"/>
    <property type="molecule type" value="Genomic_DNA"/>
</dbReference>
<evidence type="ECO:0000313" key="15">
    <source>
        <dbReference type="Proteomes" id="UP001344447"/>
    </source>
</evidence>
<dbReference type="GO" id="GO:0005741">
    <property type="term" value="C:mitochondrial outer membrane"/>
    <property type="evidence" value="ECO:0007669"/>
    <property type="project" value="UniProtKB-SubCell"/>
</dbReference>
<keyword evidence="9" id="KW-0012">Acyltransferase</keyword>
<keyword evidence="15" id="KW-1185">Reference proteome</keyword>
<keyword evidence="4" id="KW-1000">Mitochondrion outer membrane</keyword>
<dbReference type="GO" id="GO:0047184">
    <property type="term" value="F:1-acylglycerophosphocholine O-acyltransferase activity"/>
    <property type="evidence" value="ECO:0007669"/>
    <property type="project" value="TreeGrafter"/>
</dbReference>
<name>A0AAN7UB46_9MYCE</name>
<evidence type="ECO:0000259" key="13">
    <source>
        <dbReference type="SMART" id="SM00563"/>
    </source>
</evidence>
<dbReference type="InterPro" id="IPR000872">
    <property type="entry name" value="Tafazzin"/>
</dbReference>
<organism evidence="14 15">
    <name type="scientific">Dictyostelium firmibasis</name>
    <dbReference type="NCBI Taxonomy" id="79012"/>
    <lineage>
        <taxon>Eukaryota</taxon>
        <taxon>Amoebozoa</taxon>
        <taxon>Evosea</taxon>
        <taxon>Eumycetozoa</taxon>
        <taxon>Dictyostelia</taxon>
        <taxon>Dictyosteliales</taxon>
        <taxon>Dictyosteliaceae</taxon>
        <taxon>Dictyostelium</taxon>
    </lineage>
</organism>
<dbReference type="GO" id="GO:0005743">
    <property type="term" value="C:mitochondrial inner membrane"/>
    <property type="evidence" value="ECO:0007669"/>
    <property type="project" value="UniProtKB-SubCell"/>
</dbReference>
<dbReference type="PRINTS" id="PR00979">
    <property type="entry name" value="TAFAZZIN"/>
</dbReference>
<evidence type="ECO:0000256" key="5">
    <source>
        <dbReference type="ARBA" id="ARBA00022792"/>
    </source>
</evidence>